<evidence type="ECO:0000313" key="2">
    <source>
        <dbReference type="Proteomes" id="UP000037931"/>
    </source>
</evidence>
<dbReference type="OrthoDB" id="6957939at2"/>
<dbReference type="RefSeq" id="WP_054064307.1">
    <property type="nucleotide sequence ID" value="NZ_JSYZ01000025.1"/>
</dbReference>
<comment type="caution">
    <text evidence="1">The sequence shown here is derived from an EMBL/GenBank/DDBJ whole genome shotgun (WGS) entry which is preliminary data.</text>
</comment>
<name>A0A0M9GCR7_9PSED</name>
<gene>
    <name evidence="1" type="ORF">PF66_05438</name>
</gene>
<keyword evidence="2" id="KW-1185">Reference proteome</keyword>
<evidence type="ECO:0000313" key="1">
    <source>
        <dbReference type="EMBL" id="KPA87862.1"/>
    </source>
</evidence>
<dbReference type="AlphaFoldDB" id="A0A0M9GCR7"/>
<protein>
    <submittedName>
        <fullName evidence="1">Uncharacterized protein</fullName>
    </submittedName>
</protein>
<accession>A0A0M9GCR7</accession>
<dbReference type="EMBL" id="JSYZ01000025">
    <property type="protein sequence ID" value="KPA87862.1"/>
    <property type="molecule type" value="Genomic_DNA"/>
</dbReference>
<sequence length="65" mass="7058">MSQKVRARFVVTIDERGLTFVKGLPARGALLTSGQLRELARTLNQIANDADQGAKGEQTYPQEAA</sequence>
<dbReference type="PATRIC" id="fig|50340.43.peg.3151"/>
<dbReference type="Proteomes" id="UP000037931">
    <property type="component" value="Unassembled WGS sequence"/>
</dbReference>
<reference evidence="1 2" key="1">
    <citation type="journal article" date="2015" name="PLoS ONE">
        <title>Rice-Infecting Pseudomonas Genomes Are Highly Accessorized and Harbor Multiple Putative Virulence Mechanisms to Cause Sheath Brown Rot.</title>
        <authorList>
            <person name="Quibod I.L."/>
            <person name="Grande G."/>
            <person name="Oreiro E.G."/>
            <person name="Borja F.N."/>
            <person name="Dossa G.S."/>
            <person name="Mauleon R."/>
            <person name="Cruz C.V."/>
            <person name="Oliva R."/>
        </authorList>
    </citation>
    <scope>NUCLEOTIDE SEQUENCE [LARGE SCALE GENOMIC DNA]</scope>
    <source>
        <strain evidence="1 2">IRRI 6609</strain>
    </source>
</reference>
<proteinExistence type="predicted"/>
<dbReference type="STRING" id="50340.PF66_05438"/>
<organism evidence="1 2">
    <name type="scientific">Pseudomonas asplenii</name>
    <dbReference type="NCBI Taxonomy" id="53407"/>
    <lineage>
        <taxon>Bacteria</taxon>
        <taxon>Pseudomonadati</taxon>
        <taxon>Pseudomonadota</taxon>
        <taxon>Gammaproteobacteria</taxon>
        <taxon>Pseudomonadales</taxon>
        <taxon>Pseudomonadaceae</taxon>
        <taxon>Pseudomonas</taxon>
    </lineage>
</organism>